<dbReference type="SUPFAM" id="SSF81383">
    <property type="entry name" value="F-box domain"/>
    <property type="match status" value="1"/>
</dbReference>
<dbReference type="Gene3D" id="1.20.1280.50">
    <property type="match status" value="1"/>
</dbReference>
<dbReference type="SMART" id="SM00367">
    <property type="entry name" value="LRR_CC"/>
    <property type="match status" value="2"/>
</dbReference>
<dbReference type="SUPFAM" id="SSF52047">
    <property type="entry name" value="RNI-like"/>
    <property type="match status" value="1"/>
</dbReference>
<dbReference type="AlphaFoldDB" id="A0ABD0M0Q3"/>
<evidence type="ECO:0000313" key="3">
    <source>
        <dbReference type="EMBL" id="KAK7504973.1"/>
    </source>
</evidence>
<gene>
    <name evidence="3" type="ORF">BaRGS_00004001</name>
</gene>
<dbReference type="InterPro" id="IPR036047">
    <property type="entry name" value="F-box-like_dom_sf"/>
</dbReference>
<protein>
    <recommendedName>
        <fullName evidence="2">F-box domain-containing protein</fullName>
    </recommendedName>
</protein>
<dbReference type="Pfam" id="PF12937">
    <property type="entry name" value="F-box-like"/>
    <property type="match status" value="1"/>
</dbReference>
<organism evidence="3 4">
    <name type="scientific">Batillaria attramentaria</name>
    <dbReference type="NCBI Taxonomy" id="370345"/>
    <lineage>
        <taxon>Eukaryota</taxon>
        <taxon>Metazoa</taxon>
        <taxon>Spiralia</taxon>
        <taxon>Lophotrochozoa</taxon>
        <taxon>Mollusca</taxon>
        <taxon>Gastropoda</taxon>
        <taxon>Caenogastropoda</taxon>
        <taxon>Sorbeoconcha</taxon>
        <taxon>Cerithioidea</taxon>
        <taxon>Batillariidae</taxon>
        <taxon>Batillaria</taxon>
    </lineage>
</organism>
<evidence type="ECO:0000259" key="2">
    <source>
        <dbReference type="PROSITE" id="PS50181"/>
    </source>
</evidence>
<proteinExistence type="predicted"/>
<dbReference type="InterPro" id="IPR001810">
    <property type="entry name" value="F-box_dom"/>
</dbReference>
<dbReference type="PROSITE" id="PS50181">
    <property type="entry name" value="FBOX"/>
    <property type="match status" value="1"/>
</dbReference>
<comment type="caution">
    <text evidence="3">The sequence shown here is derived from an EMBL/GenBank/DDBJ whole genome shotgun (WGS) entry which is preliminary data.</text>
</comment>
<keyword evidence="4" id="KW-1185">Reference proteome</keyword>
<name>A0ABD0M0Q3_9CAEN</name>
<dbReference type="Gene3D" id="3.80.10.10">
    <property type="entry name" value="Ribonuclease Inhibitor"/>
    <property type="match status" value="2"/>
</dbReference>
<evidence type="ECO:0000256" key="1">
    <source>
        <dbReference type="ARBA" id="ARBA00022786"/>
    </source>
</evidence>
<dbReference type="Proteomes" id="UP001519460">
    <property type="component" value="Unassembled WGS sequence"/>
</dbReference>
<accession>A0ABD0M0Q3</accession>
<reference evidence="3 4" key="1">
    <citation type="journal article" date="2023" name="Sci. Data">
        <title>Genome assembly of the Korean intertidal mud-creeper Batillaria attramentaria.</title>
        <authorList>
            <person name="Patra A.K."/>
            <person name="Ho P.T."/>
            <person name="Jun S."/>
            <person name="Lee S.J."/>
            <person name="Kim Y."/>
            <person name="Won Y.J."/>
        </authorList>
    </citation>
    <scope>NUCLEOTIDE SEQUENCE [LARGE SCALE GENOMIC DNA]</scope>
    <source>
        <strain evidence="3">Wonlab-2016</strain>
    </source>
</reference>
<dbReference type="InterPro" id="IPR032675">
    <property type="entry name" value="LRR_dom_sf"/>
</dbReference>
<dbReference type="InterPro" id="IPR006553">
    <property type="entry name" value="Leu-rich_rpt_Cys-con_subtyp"/>
</dbReference>
<sequence>MQTDTYFSCVSDHRSVAVCKELGQPLWASCREGQPHREIAMLVQGTGFVKTDKNGNPTDGGLGSASLALLAKAGLQGLHINDLPDEILMRIFGYLHPIQDELPLLAMVCGKWRRLLKTTGSLWRELHVDPRGYRYWHFSLLCCIFRVYGEHVQVLTWYEHSPVYESVFSLIPRLSNLRCLRLPILWTRAVVESLQLLSRLEQVQVNGGFSLGDDDLIRVGQSFPELRVASINACWKITAGGMKSFLHCLQNLESLKLKINSGLPLNDVRSEHAMREGGRIVQVVAEGPWASRVSVLCLHFVPIEMDELWTVVKKMTSLKKLSISNCETRYDVRKQATGGRVAVGFCLHTSVSQLPTPITPPPHLHGIRLVSDSLQKFYLFNLWNVLFVSVEAADLRHVTIDQGLESLEHLEIYSPKLRRACINGSNVLRTLNIKGGKLSFLELSNCEELDMRTVRDTLFKNPRVVVLRLGCLSVDSLLLDEGLVPSLQEVCLMGDFSCEAVHVRTPSMRLFHTEADNDIITLNHIYITANHLCKVALIGTPALKTLTVQCVSVDSIELNLCSDDQLVLDSCVIQALGSIGFLRLFDCKVNLMSVSTPLARTVVLYRCHMTDYVLQMALHGCPNIAHLNLEKCRNITQVAVDALPLKFLNMFGCRDVHRLELDCPQLLAINLGQCPNVRLYLDGVEQDLAALCRQGMQIVLPGDSIRWSHDYPPQVYICS</sequence>
<feature type="domain" description="F-box" evidence="2">
    <location>
        <begin position="77"/>
        <end position="126"/>
    </location>
</feature>
<evidence type="ECO:0000313" key="4">
    <source>
        <dbReference type="Proteomes" id="UP001519460"/>
    </source>
</evidence>
<dbReference type="PANTHER" id="PTHR13318">
    <property type="entry name" value="PARTNER OF PAIRED, ISOFORM B-RELATED"/>
    <property type="match status" value="1"/>
</dbReference>
<dbReference type="EMBL" id="JACVVK020000013">
    <property type="protein sequence ID" value="KAK7504973.1"/>
    <property type="molecule type" value="Genomic_DNA"/>
</dbReference>
<keyword evidence="1" id="KW-0833">Ubl conjugation pathway</keyword>